<dbReference type="OrthoDB" id="5518710at2"/>
<dbReference type="KEGG" id="dol:Dole_1307"/>
<dbReference type="Proteomes" id="UP000008561">
    <property type="component" value="Chromosome"/>
</dbReference>
<evidence type="ECO:0000313" key="1">
    <source>
        <dbReference type="EMBL" id="ABW67113.1"/>
    </source>
</evidence>
<dbReference type="RefSeq" id="WP_012174730.1">
    <property type="nucleotide sequence ID" value="NC_009943.1"/>
</dbReference>
<organism evidence="1 2">
    <name type="scientific">Desulfosudis oleivorans (strain DSM 6200 / JCM 39069 / Hxd3)</name>
    <name type="common">Desulfococcus oleovorans</name>
    <dbReference type="NCBI Taxonomy" id="96561"/>
    <lineage>
        <taxon>Bacteria</taxon>
        <taxon>Pseudomonadati</taxon>
        <taxon>Thermodesulfobacteriota</taxon>
        <taxon>Desulfobacteria</taxon>
        <taxon>Desulfobacterales</taxon>
        <taxon>Desulfosudaceae</taxon>
        <taxon>Desulfosudis</taxon>
    </lineage>
</organism>
<name>A8ZYA6_DESOH</name>
<reference evidence="1 2" key="1">
    <citation type="submission" date="2007-10" db="EMBL/GenBank/DDBJ databases">
        <title>Complete sequence of Desulfococcus oleovorans Hxd3.</title>
        <authorList>
            <consortium name="US DOE Joint Genome Institute"/>
            <person name="Copeland A."/>
            <person name="Lucas S."/>
            <person name="Lapidus A."/>
            <person name="Barry K."/>
            <person name="Glavina del Rio T."/>
            <person name="Dalin E."/>
            <person name="Tice H."/>
            <person name="Pitluck S."/>
            <person name="Kiss H."/>
            <person name="Brettin T."/>
            <person name="Bruce D."/>
            <person name="Detter J.C."/>
            <person name="Han C."/>
            <person name="Schmutz J."/>
            <person name="Larimer F."/>
            <person name="Land M."/>
            <person name="Hauser L."/>
            <person name="Kyrpides N."/>
            <person name="Kim E."/>
            <person name="Wawrik B."/>
            <person name="Richardson P."/>
        </authorList>
    </citation>
    <scope>NUCLEOTIDE SEQUENCE [LARGE SCALE GENOMIC DNA]</scope>
    <source>
        <strain evidence="2">DSM 6200 / JCM 39069 / Hxd3</strain>
    </source>
</reference>
<proteinExistence type="predicted"/>
<sequence length="92" mass="9947">MADSSKTQHVPLPKETVAFCCGNCGAVALDANNICNPVGRLKKADWCGSKDLPPPQSCHNRVNNDRYSCEKCGKTAINAPLLCEPKKMDISK</sequence>
<keyword evidence="2" id="KW-1185">Reference proteome</keyword>
<dbReference type="EMBL" id="CP000859">
    <property type="protein sequence ID" value="ABW67113.1"/>
    <property type="molecule type" value="Genomic_DNA"/>
</dbReference>
<dbReference type="AlphaFoldDB" id="A8ZYA6"/>
<dbReference type="HOGENOM" id="CLU_2408487_0_0_7"/>
<accession>A8ZYA6</accession>
<gene>
    <name evidence="1" type="ordered locus">Dole_1307</name>
</gene>
<evidence type="ECO:0000313" key="2">
    <source>
        <dbReference type="Proteomes" id="UP000008561"/>
    </source>
</evidence>
<protein>
    <submittedName>
        <fullName evidence="1">Uncharacterized protein</fullName>
    </submittedName>
</protein>